<feature type="chain" id="PRO_5001761246" evidence="1">
    <location>
        <begin position="32"/>
        <end position="159"/>
    </location>
</feature>
<sequence>MKQSFKNTLFSLAAVSVLSFNIASVSAVAPAANGAQKPVDAVTNYFNALKSEKIDDMIHHSIDTNYADEASQRKGYTQDFKDDQLLGFEIVSTRTIDDNTAEVNVKLNYKEMRQTPALPFKVIRANDRWKILIEPFEIKLDKTVVKGAPKQFIKYDDNL</sequence>
<dbReference type="eggNOG" id="ENOG50306DJ">
    <property type="taxonomic scope" value="Bacteria"/>
</dbReference>
<evidence type="ECO:0000256" key="1">
    <source>
        <dbReference type="SAM" id="SignalP"/>
    </source>
</evidence>
<dbReference type="EMBL" id="JNVM01000014">
    <property type="protein sequence ID" value="KEQ24785.1"/>
    <property type="molecule type" value="Genomic_DNA"/>
</dbReference>
<keyword evidence="3" id="KW-1185">Reference proteome</keyword>
<dbReference type="OrthoDB" id="2650475at2"/>
<feature type="signal peptide" evidence="1">
    <location>
        <begin position="1"/>
        <end position="31"/>
    </location>
</feature>
<proteinExistence type="predicted"/>
<name>A0A081P262_9BACL</name>
<dbReference type="Proteomes" id="UP000028123">
    <property type="component" value="Unassembled WGS sequence"/>
</dbReference>
<gene>
    <name evidence="2" type="ORF">ET33_06840</name>
</gene>
<evidence type="ECO:0000313" key="2">
    <source>
        <dbReference type="EMBL" id="KEQ24785.1"/>
    </source>
</evidence>
<accession>A0A081P262</accession>
<protein>
    <submittedName>
        <fullName evidence="2">Uncharacterized protein</fullName>
    </submittedName>
</protein>
<keyword evidence="1" id="KW-0732">Signal</keyword>
<reference evidence="2 3" key="1">
    <citation type="submission" date="2014-06" db="EMBL/GenBank/DDBJ databases">
        <title>Draft genome sequence of Paenibacillus sp. MSt1.</title>
        <authorList>
            <person name="Aw Y.K."/>
            <person name="Ong K.S."/>
            <person name="Gan H.M."/>
            <person name="Lee S.M."/>
        </authorList>
    </citation>
    <scope>NUCLEOTIDE SEQUENCE [LARGE SCALE GENOMIC DNA]</scope>
    <source>
        <strain evidence="2 3">MSt1</strain>
    </source>
</reference>
<dbReference type="RefSeq" id="WP_036684505.1">
    <property type="nucleotide sequence ID" value="NZ_JNVM01000014.1"/>
</dbReference>
<dbReference type="AlphaFoldDB" id="A0A081P262"/>
<evidence type="ECO:0000313" key="3">
    <source>
        <dbReference type="Proteomes" id="UP000028123"/>
    </source>
</evidence>
<comment type="caution">
    <text evidence="2">The sequence shown here is derived from an EMBL/GenBank/DDBJ whole genome shotgun (WGS) entry which is preliminary data.</text>
</comment>
<organism evidence="2 3">
    <name type="scientific">Paenibacillus tyrfis</name>
    <dbReference type="NCBI Taxonomy" id="1501230"/>
    <lineage>
        <taxon>Bacteria</taxon>
        <taxon>Bacillati</taxon>
        <taxon>Bacillota</taxon>
        <taxon>Bacilli</taxon>
        <taxon>Bacillales</taxon>
        <taxon>Paenibacillaceae</taxon>
        <taxon>Paenibacillus</taxon>
    </lineage>
</organism>